<evidence type="ECO:0000313" key="3">
    <source>
        <dbReference type="EMBL" id="GAA4309657.1"/>
    </source>
</evidence>
<evidence type="ECO:0000313" key="4">
    <source>
        <dbReference type="Proteomes" id="UP001501207"/>
    </source>
</evidence>
<organism evidence="2 4">
    <name type="scientific">Compostibacter hankyongensis</name>
    <dbReference type="NCBI Taxonomy" id="1007089"/>
    <lineage>
        <taxon>Bacteria</taxon>
        <taxon>Pseudomonadati</taxon>
        <taxon>Bacteroidota</taxon>
        <taxon>Chitinophagia</taxon>
        <taxon>Chitinophagales</taxon>
        <taxon>Chitinophagaceae</taxon>
        <taxon>Compostibacter</taxon>
    </lineage>
</organism>
<feature type="signal peptide" evidence="1">
    <location>
        <begin position="1"/>
        <end position="21"/>
    </location>
</feature>
<dbReference type="RefSeq" id="WP_344978339.1">
    <property type="nucleotide sequence ID" value="NZ_BAABFN010000002.1"/>
</dbReference>
<evidence type="ECO:0000256" key="1">
    <source>
        <dbReference type="SAM" id="SignalP"/>
    </source>
</evidence>
<dbReference type="PROSITE" id="PS51257">
    <property type="entry name" value="PROKAR_LIPOPROTEIN"/>
    <property type="match status" value="1"/>
</dbReference>
<keyword evidence="1" id="KW-0732">Signal</keyword>
<evidence type="ECO:0000313" key="2">
    <source>
        <dbReference type="EMBL" id="GAA4309462.1"/>
    </source>
</evidence>
<name>A0ABP8FRD4_9BACT</name>
<dbReference type="InterPro" id="IPR015943">
    <property type="entry name" value="WD40/YVTN_repeat-like_dom_sf"/>
</dbReference>
<feature type="chain" id="PRO_5045029823" evidence="1">
    <location>
        <begin position="22"/>
        <end position="332"/>
    </location>
</feature>
<reference evidence="4" key="2">
    <citation type="journal article" date="2019" name="Int. J. Syst. Evol. Microbiol.">
        <title>The Global Catalogue of Microorganisms (GCM) 10K type strain sequencing project: providing services to taxonomists for standard genome sequencing and annotation.</title>
        <authorList>
            <consortium name="The Broad Institute Genomics Platform"/>
            <consortium name="The Broad Institute Genome Sequencing Center for Infectious Disease"/>
            <person name="Wu L."/>
            <person name="Ma J."/>
        </authorList>
    </citation>
    <scope>NUCLEOTIDE SEQUENCE [LARGE SCALE GENOMIC DNA]</scope>
    <source>
        <strain evidence="4">JCM 17664</strain>
    </source>
</reference>
<dbReference type="SUPFAM" id="SSF63829">
    <property type="entry name" value="Calcium-dependent phosphotriesterase"/>
    <property type="match status" value="1"/>
</dbReference>
<reference evidence="2" key="1">
    <citation type="journal article" date="2014" name="Int. J. Syst. Evol. Microbiol.">
        <title>Complete genome of a new Firmicutes species belonging to the dominant human colonic microbiota ('Ruminococcus bicirculans') reveals two chromosomes and a selective capacity to utilize plant glucans.</title>
        <authorList>
            <consortium name="NISC Comparative Sequencing Program"/>
            <person name="Wegmann U."/>
            <person name="Louis P."/>
            <person name="Goesmann A."/>
            <person name="Henrissat B."/>
            <person name="Duncan S.H."/>
            <person name="Flint H.J."/>
        </authorList>
    </citation>
    <scope>NUCLEOTIDE SEQUENCE</scope>
    <source>
        <strain evidence="2">JCM 17664</strain>
    </source>
</reference>
<dbReference type="EMBL" id="BAABFN010000003">
    <property type="protein sequence ID" value="GAA4309657.1"/>
    <property type="molecule type" value="Genomic_DNA"/>
</dbReference>
<dbReference type="Pfam" id="PF20138">
    <property type="entry name" value="DUF6528"/>
    <property type="match status" value="1"/>
</dbReference>
<dbReference type="Proteomes" id="UP001501207">
    <property type="component" value="Unassembled WGS sequence"/>
</dbReference>
<sequence length="332" mass="36575">MQKKFTSFHYLLTGILLLAAACGRGTGHSAGDAGPSGDTASLGDCTKCIVIAEQRSHGIDIVNTETGSIVWSWHASLDPAIRPEDTGWFSTPDDAKPVYGNRYILLNASGGGVALVRVADKRAVFYAHAGKNPHSSELLPDGNIVTASSTDNRLVLFHVDTLSSPGKIYRKVIPLPFAHNVVWDKKRQLLWSAARNKLYAFRYNGNCKRPDLTCADSLMLPDTDAHDLFPVYGKDLLWLTTLKDTYRVDPAGRSVTPVAGKYTRNIKSVSSGPEGFPVIIILPKEKWWTDEVLDREGNTVFSEAGLKIYKARWFLQNTFSYGDNTDLKICVP</sequence>
<accession>A0ABP8FRD4</accession>
<comment type="caution">
    <text evidence="2">The sequence shown here is derived from an EMBL/GenBank/DDBJ whole genome shotgun (WGS) entry which is preliminary data.</text>
</comment>
<reference evidence="2" key="3">
    <citation type="submission" date="2023-12" db="EMBL/GenBank/DDBJ databases">
        <authorList>
            <person name="Sun Q."/>
            <person name="Inoue M."/>
        </authorList>
    </citation>
    <scope>NUCLEOTIDE SEQUENCE</scope>
    <source>
        <strain evidence="2">JCM 17664</strain>
    </source>
</reference>
<gene>
    <name evidence="2" type="ORF">GCM10023143_17460</name>
    <name evidence="3" type="ORF">GCM10023143_17710</name>
</gene>
<dbReference type="InterPro" id="IPR045383">
    <property type="entry name" value="DUF6528"/>
</dbReference>
<dbReference type="EMBL" id="BAABFN010000002">
    <property type="protein sequence ID" value="GAA4309462.1"/>
    <property type="molecule type" value="Genomic_DNA"/>
</dbReference>
<protein>
    <submittedName>
        <fullName evidence="2">DUF6528 family protein</fullName>
    </submittedName>
</protein>
<dbReference type="Gene3D" id="2.130.10.10">
    <property type="entry name" value="YVTN repeat-like/Quinoprotein amine dehydrogenase"/>
    <property type="match status" value="1"/>
</dbReference>
<proteinExistence type="predicted"/>
<keyword evidence="4" id="KW-1185">Reference proteome</keyword>